<dbReference type="InterPro" id="IPR013083">
    <property type="entry name" value="Znf_RING/FYVE/PHD"/>
</dbReference>
<evidence type="ECO:0000313" key="8">
    <source>
        <dbReference type="Proteomes" id="UP001415857"/>
    </source>
</evidence>
<proteinExistence type="predicted"/>
<dbReference type="SMART" id="SM00184">
    <property type="entry name" value="RING"/>
    <property type="match status" value="1"/>
</dbReference>
<accession>A0AAP0X643</accession>
<evidence type="ECO:0000256" key="5">
    <source>
        <dbReference type="SAM" id="Phobius"/>
    </source>
</evidence>
<gene>
    <name evidence="7" type="ORF">L1049_014938</name>
</gene>
<dbReference type="SUPFAM" id="SSF57850">
    <property type="entry name" value="RING/U-box"/>
    <property type="match status" value="1"/>
</dbReference>
<reference evidence="7 8" key="1">
    <citation type="journal article" date="2024" name="Plant J.">
        <title>Genome sequences and population genomics reveal climatic adaptation and genomic divergence between two closely related sweetgum species.</title>
        <authorList>
            <person name="Xu W.Q."/>
            <person name="Ren C.Q."/>
            <person name="Zhang X.Y."/>
            <person name="Comes H.P."/>
            <person name="Liu X.H."/>
            <person name="Li Y.G."/>
            <person name="Kettle C.J."/>
            <person name="Jalonen R."/>
            <person name="Gaisberger H."/>
            <person name="Ma Y.Z."/>
            <person name="Qiu Y.X."/>
        </authorList>
    </citation>
    <scope>NUCLEOTIDE SEQUENCE [LARGE SCALE GENOMIC DNA]</scope>
    <source>
        <strain evidence="7">Hangzhou</strain>
    </source>
</reference>
<dbReference type="Gene3D" id="3.30.40.10">
    <property type="entry name" value="Zinc/RING finger domain, C3HC4 (zinc finger)"/>
    <property type="match status" value="1"/>
</dbReference>
<keyword evidence="3" id="KW-0862">Zinc</keyword>
<evidence type="ECO:0000256" key="2">
    <source>
        <dbReference type="ARBA" id="ARBA00022771"/>
    </source>
</evidence>
<dbReference type="PROSITE" id="PS50089">
    <property type="entry name" value="ZF_RING_2"/>
    <property type="match status" value="1"/>
</dbReference>
<sequence length="192" mass="20659">MRFLADVNSPSSAAEPPSTVNVESDYVIILAALLCALICTGGLVVVARCAWIRRLLRGRVVLSRFTTYPLPPPPPSRGLKKKILRSLPTLTFNAAVNGKLADCPICLAEFVNGDGVRVLPQCGHMFHVSCVDTWLGCHSSCPSCRQILVVARCQKCGGFPTTSHPTGVQTETDPEREVGLKTSEDVVNGFLP</sequence>
<keyword evidence="5" id="KW-1133">Transmembrane helix</keyword>
<comment type="caution">
    <text evidence="7">The sequence shown here is derived from an EMBL/GenBank/DDBJ whole genome shotgun (WGS) entry which is preliminary data.</text>
</comment>
<dbReference type="InterPro" id="IPR052788">
    <property type="entry name" value="RING-type_E3_ligase_ATL"/>
</dbReference>
<keyword evidence="2 4" id="KW-0863">Zinc-finger</keyword>
<feature type="transmembrane region" description="Helical" evidence="5">
    <location>
        <begin position="26"/>
        <end position="51"/>
    </location>
</feature>
<dbReference type="Proteomes" id="UP001415857">
    <property type="component" value="Unassembled WGS sequence"/>
</dbReference>
<dbReference type="Pfam" id="PF13639">
    <property type="entry name" value="zf-RING_2"/>
    <property type="match status" value="1"/>
</dbReference>
<evidence type="ECO:0000313" key="7">
    <source>
        <dbReference type="EMBL" id="KAK9286540.1"/>
    </source>
</evidence>
<protein>
    <recommendedName>
        <fullName evidence="6">RING-type domain-containing protein</fullName>
    </recommendedName>
</protein>
<evidence type="ECO:0000256" key="4">
    <source>
        <dbReference type="PROSITE-ProRule" id="PRU00175"/>
    </source>
</evidence>
<dbReference type="EMBL" id="JBBPBK010000004">
    <property type="protein sequence ID" value="KAK9286540.1"/>
    <property type="molecule type" value="Genomic_DNA"/>
</dbReference>
<organism evidence="7 8">
    <name type="scientific">Liquidambar formosana</name>
    <name type="common">Formosan gum</name>
    <dbReference type="NCBI Taxonomy" id="63359"/>
    <lineage>
        <taxon>Eukaryota</taxon>
        <taxon>Viridiplantae</taxon>
        <taxon>Streptophyta</taxon>
        <taxon>Embryophyta</taxon>
        <taxon>Tracheophyta</taxon>
        <taxon>Spermatophyta</taxon>
        <taxon>Magnoliopsida</taxon>
        <taxon>eudicotyledons</taxon>
        <taxon>Gunneridae</taxon>
        <taxon>Pentapetalae</taxon>
        <taxon>Saxifragales</taxon>
        <taxon>Altingiaceae</taxon>
        <taxon>Liquidambar</taxon>
    </lineage>
</organism>
<feature type="domain" description="RING-type" evidence="6">
    <location>
        <begin position="103"/>
        <end position="145"/>
    </location>
</feature>
<keyword evidence="5" id="KW-0472">Membrane</keyword>
<dbReference type="InterPro" id="IPR001841">
    <property type="entry name" value="Znf_RING"/>
</dbReference>
<dbReference type="PANTHER" id="PTHR45798:SF97">
    <property type="entry name" value="ALCOHOL-SENSITIVE RING FINGER PROTEIN 1"/>
    <property type="match status" value="1"/>
</dbReference>
<dbReference type="AlphaFoldDB" id="A0AAP0X643"/>
<evidence type="ECO:0000256" key="3">
    <source>
        <dbReference type="ARBA" id="ARBA00022833"/>
    </source>
</evidence>
<keyword evidence="8" id="KW-1185">Reference proteome</keyword>
<evidence type="ECO:0000256" key="1">
    <source>
        <dbReference type="ARBA" id="ARBA00022723"/>
    </source>
</evidence>
<keyword evidence="5" id="KW-0812">Transmembrane</keyword>
<dbReference type="PANTHER" id="PTHR45798">
    <property type="entry name" value="RING-H2 FINGER PROTEIN ATL61-RELATED-RELATED"/>
    <property type="match status" value="1"/>
</dbReference>
<dbReference type="GO" id="GO:0008270">
    <property type="term" value="F:zinc ion binding"/>
    <property type="evidence" value="ECO:0007669"/>
    <property type="project" value="UniProtKB-KW"/>
</dbReference>
<keyword evidence="1" id="KW-0479">Metal-binding</keyword>
<dbReference type="CDD" id="cd16461">
    <property type="entry name" value="RING-H2_EL5-like"/>
    <property type="match status" value="1"/>
</dbReference>
<evidence type="ECO:0000259" key="6">
    <source>
        <dbReference type="PROSITE" id="PS50089"/>
    </source>
</evidence>
<name>A0AAP0X643_LIQFO</name>